<keyword evidence="1" id="KW-0051">Antiviral defense</keyword>
<evidence type="ECO:0000313" key="3">
    <source>
        <dbReference type="EMBL" id="SIN79694.1"/>
    </source>
</evidence>
<dbReference type="EMBL" id="FSQZ01000001">
    <property type="protein sequence ID" value="SIN79694.1"/>
    <property type="molecule type" value="Genomic_DNA"/>
</dbReference>
<organism evidence="3 4">
    <name type="scientific">Acetomicrobium flavidum</name>
    <dbReference type="NCBI Taxonomy" id="49896"/>
    <lineage>
        <taxon>Bacteria</taxon>
        <taxon>Thermotogati</taxon>
        <taxon>Synergistota</taxon>
        <taxon>Synergistia</taxon>
        <taxon>Synergistales</taxon>
        <taxon>Acetomicrobiaceae</taxon>
        <taxon>Acetomicrobium</taxon>
    </lineage>
</organism>
<dbReference type="Pfam" id="PF03787">
    <property type="entry name" value="RAMPs"/>
    <property type="match status" value="1"/>
</dbReference>
<keyword evidence="4" id="KW-1185">Reference proteome</keyword>
<reference evidence="3 4" key="1">
    <citation type="submission" date="2016-11" db="EMBL/GenBank/DDBJ databases">
        <authorList>
            <person name="Varghese N."/>
            <person name="Submissions S."/>
        </authorList>
    </citation>
    <scope>NUCLEOTIDE SEQUENCE [LARGE SCALE GENOMIC DNA]</scope>
    <source>
        <strain evidence="3 4">DSM 20664</strain>
    </source>
</reference>
<accession>A0ABY1JFN0</accession>
<gene>
    <name evidence="3" type="ORF">SAMN05444368_1989</name>
</gene>
<dbReference type="NCBIfam" id="TIGR01898">
    <property type="entry name" value="cas_TM1791_cmr6"/>
    <property type="match status" value="1"/>
</dbReference>
<comment type="caution">
    <text evidence="3">The sequence shown here is derived from an EMBL/GenBank/DDBJ whole genome shotgun (WGS) entry which is preliminary data.</text>
</comment>
<dbReference type="InterPro" id="IPR005537">
    <property type="entry name" value="RAMP_III_fam"/>
</dbReference>
<dbReference type="InterPro" id="IPR010172">
    <property type="entry name" value="CRISPR-assoc_prot_TM1791"/>
</dbReference>
<proteinExistence type="predicted"/>
<name>A0ABY1JFN0_9BACT</name>
<protein>
    <submittedName>
        <fullName evidence="3">CRISPR-associated protein, Cmr6 family</fullName>
    </submittedName>
</protein>
<sequence length="273" mass="31210">MTYPFDHLPDSLNLGLYWDKYFFLEPNNRRVFENHNRDERNLALELAKHLNSKLQRMTKEGDRNPFSILCNKLDYLINNLGSKMSKVCDLNFRLKGKLLVGSGNPSALEVGMTFSRNYGIPVIPNSAIKGCLAHYLKSNNHLVEYFKELFGEDIKGGENGESENIKGCLIFLDAIPISDLKFGVDIINSHFQPYYMNSDHPPNDWYNPVPVTYVTVCAGTFRFTILKDRTKSELPDTVFGELEKQLKQMLCKAGIGAKTNYGYGRFEEITNRN</sequence>
<feature type="domain" description="CRISPR type III-associated protein" evidence="2">
    <location>
        <begin position="92"/>
        <end position="267"/>
    </location>
</feature>
<dbReference type="PANTHER" id="PTHR39965">
    <property type="entry name" value="CRISPR SYSTEM CMR SUBUNIT CMR6"/>
    <property type="match status" value="1"/>
</dbReference>
<evidence type="ECO:0000313" key="4">
    <source>
        <dbReference type="Proteomes" id="UP000185093"/>
    </source>
</evidence>
<evidence type="ECO:0000259" key="2">
    <source>
        <dbReference type="Pfam" id="PF03787"/>
    </source>
</evidence>
<evidence type="ECO:0000256" key="1">
    <source>
        <dbReference type="ARBA" id="ARBA00023118"/>
    </source>
</evidence>
<dbReference type="Proteomes" id="UP000185093">
    <property type="component" value="Unassembled WGS sequence"/>
</dbReference>
<dbReference type="PANTHER" id="PTHR39965:SF1">
    <property type="entry name" value="CRISPR SYSTEM CMR SUBUNIT CMR6"/>
    <property type="match status" value="1"/>
</dbReference>